<evidence type="ECO:0000256" key="1">
    <source>
        <dbReference type="SAM" id="MobiDB-lite"/>
    </source>
</evidence>
<reference evidence="2" key="2">
    <citation type="journal article" date="2021" name="Front. Microbiol.">
        <title>Comprehensive Comparative Genomics and Phenotyping of Methylobacterium Species.</title>
        <authorList>
            <person name="Alessa O."/>
            <person name="Ogura Y."/>
            <person name="Fujitani Y."/>
            <person name="Takami H."/>
            <person name="Hayashi T."/>
            <person name="Sahin N."/>
            <person name="Tani A."/>
        </authorList>
    </citation>
    <scope>NUCLEOTIDE SEQUENCE</scope>
    <source>
        <strain evidence="2">DSM 22415</strain>
    </source>
</reference>
<dbReference type="EMBL" id="BPQI01000072">
    <property type="protein sequence ID" value="GJD56744.1"/>
    <property type="molecule type" value="Genomic_DNA"/>
</dbReference>
<keyword evidence="5" id="KW-1185">Reference proteome</keyword>
<dbReference type="RefSeq" id="WP_238179067.1">
    <property type="nucleotide sequence ID" value="NZ_BPQI01000072.1"/>
</dbReference>
<dbReference type="Proteomes" id="UP001055303">
    <property type="component" value="Unassembled WGS sequence"/>
</dbReference>
<evidence type="ECO:0000313" key="4">
    <source>
        <dbReference type="Proteomes" id="UP000401717"/>
    </source>
</evidence>
<reference evidence="2" key="3">
    <citation type="submission" date="2021-08" db="EMBL/GenBank/DDBJ databases">
        <authorList>
            <person name="Tani A."/>
            <person name="Ola A."/>
            <person name="Ogura Y."/>
            <person name="Katsura K."/>
            <person name="Hayashi T."/>
        </authorList>
    </citation>
    <scope>NUCLEOTIDE SEQUENCE</scope>
    <source>
        <strain evidence="2">DSM 22415</strain>
    </source>
</reference>
<dbReference type="Proteomes" id="UP000401717">
    <property type="component" value="Unassembled WGS sequence"/>
</dbReference>
<sequence>MPNRFEQVDEAPADAMALTLARDGDKQSGTVTCPASATGGSLPKGFRSAEMPLKEAFRAAIKFANDFKVPMVVIDPDGLWQAEWGTLYREDDTEAEAPPAP</sequence>
<dbReference type="AlphaFoldDB" id="A0A564FVC6"/>
<protein>
    <submittedName>
        <fullName evidence="3">Uncharacterized protein</fullName>
    </submittedName>
</protein>
<proteinExistence type="predicted"/>
<accession>A0A564FVC6</accession>
<name>A0A564FVC6_9HYPH</name>
<gene>
    <name evidence="2" type="ORF">IFDJLNFL_2641</name>
    <name evidence="3" type="ORF">MTDSW087_01432</name>
</gene>
<evidence type="ECO:0000313" key="5">
    <source>
        <dbReference type="Proteomes" id="UP001055303"/>
    </source>
</evidence>
<evidence type="ECO:0000313" key="3">
    <source>
        <dbReference type="EMBL" id="VUF11748.1"/>
    </source>
</evidence>
<feature type="region of interest" description="Disordered" evidence="1">
    <location>
        <begin position="23"/>
        <end position="43"/>
    </location>
</feature>
<organism evidence="3 4">
    <name type="scientific">Methylobacterium dankookense</name>
    <dbReference type="NCBI Taxonomy" id="560405"/>
    <lineage>
        <taxon>Bacteria</taxon>
        <taxon>Pseudomonadati</taxon>
        <taxon>Pseudomonadota</taxon>
        <taxon>Alphaproteobacteria</taxon>
        <taxon>Hyphomicrobiales</taxon>
        <taxon>Methylobacteriaceae</taxon>
        <taxon>Methylobacterium</taxon>
    </lineage>
</organism>
<feature type="compositionally biased region" description="Polar residues" evidence="1">
    <location>
        <begin position="27"/>
        <end position="39"/>
    </location>
</feature>
<dbReference type="EMBL" id="CABFVH010000006">
    <property type="protein sequence ID" value="VUF11748.1"/>
    <property type="molecule type" value="Genomic_DNA"/>
</dbReference>
<reference evidence="3 4" key="1">
    <citation type="submission" date="2019-06" db="EMBL/GenBank/DDBJ databases">
        <authorList>
            <person name="Rodrigo-Torres L."/>
            <person name="Arahal R. D."/>
            <person name="Lucena T."/>
        </authorList>
    </citation>
    <scope>NUCLEOTIDE SEQUENCE [LARGE SCALE GENOMIC DNA]</scope>
    <source>
        <strain evidence="3 4">SW08-7</strain>
    </source>
</reference>
<evidence type="ECO:0000313" key="2">
    <source>
        <dbReference type="EMBL" id="GJD56744.1"/>
    </source>
</evidence>